<evidence type="ECO:0000256" key="1">
    <source>
        <dbReference type="SAM" id="MobiDB-lite"/>
    </source>
</evidence>
<feature type="domain" description="DUF7908" evidence="3">
    <location>
        <begin position="106"/>
        <end position="237"/>
    </location>
</feature>
<keyword evidence="5" id="KW-1185">Reference proteome</keyword>
<evidence type="ECO:0000256" key="2">
    <source>
        <dbReference type="SAM" id="SignalP"/>
    </source>
</evidence>
<feature type="chain" id="PRO_5008603462" description="DUF7908 domain-containing protein" evidence="2">
    <location>
        <begin position="21"/>
        <end position="706"/>
    </location>
</feature>
<sequence>MPPVRLFPFLLASLFGASIALQDDQIQPESWCITYLSTYLVPVSRGNTRPTTGSAEGTIFPENSETPLTSSTDLAIPSTVSVPDNVIIITSVPSQTTKFPIPEASGRSVILRVVPESQDTKRDLQARAVGGFVGSQSETCAAATVFNLVQGRLLDGTLPIYYNGESSKELRGNPGALPRGAVTETFADKDGFLRFFNSALPNAEAGFCQDTKSGQVYVTFTGSPSGCQTIRLSIIEVDECPDSDASSSTSSQTASTPLLSAYTSVLLGTTSYSDAVASTTTKDIQMGSSATDIPIFTSEVVPVFTSSMRFYNSSSSIIIATQPDLSQTSSTLDTSTTVTDFPVPSPLSSSTPDPESLSTDALSTDALSTDALSTDALSTDALSTDALSTDALSTDALSSDALSSDVSVASEELSSTFEPSTTAMPTTTDSPITIVISSGTDSTASAGVDSSTTSGLSYSLKTDTSTLSDLPLDTSSSFDASSTVLSTAETNLFTTTAADTTTSTTTSSEPTRTRACPEGLSDPLTLFNGERPSDNGVESVVVPFQVPLYGATSDEIYVSPNGLVTLRGSLGADSVPYLAFLPDENIESLAIFPYWIDMIVSEGSGAEVTYQVEQTPNEPGVLTIDWCVFATSDETAPYHFQMVISEDQQTPITFFYYTIQPGGTLATIGAQNRDMDQWVQYYGAIPDRTFMEVNTAGDGDIRTGQF</sequence>
<feature type="region of interest" description="Disordered" evidence="1">
    <location>
        <begin position="496"/>
        <end position="523"/>
    </location>
</feature>
<protein>
    <recommendedName>
        <fullName evidence="3">DUF7908 domain-containing protein</fullName>
    </recommendedName>
</protein>
<gene>
    <name evidence="4" type="ORF">FPOA_00014</name>
</gene>
<proteinExistence type="predicted"/>
<feature type="region of interest" description="Disordered" evidence="1">
    <location>
        <begin position="327"/>
        <end position="362"/>
    </location>
</feature>
<feature type="signal peptide" evidence="2">
    <location>
        <begin position="1"/>
        <end position="20"/>
    </location>
</feature>
<dbReference type="Pfam" id="PF25485">
    <property type="entry name" value="DUF7908"/>
    <property type="match status" value="1"/>
</dbReference>
<dbReference type="OMA" id="ETFCITY"/>
<organism evidence="4 5">
    <name type="scientific">Fusarium poae</name>
    <dbReference type="NCBI Taxonomy" id="36050"/>
    <lineage>
        <taxon>Eukaryota</taxon>
        <taxon>Fungi</taxon>
        <taxon>Dikarya</taxon>
        <taxon>Ascomycota</taxon>
        <taxon>Pezizomycotina</taxon>
        <taxon>Sordariomycetes</taxon>
        <taxon>Hypocreomycetidae</taxon>
        <taxon>Hypocreales</taxon>
        <taxon>Nectriaceae</taxon>
        <taxon>Fusarium</taxon>
    </lineage>
</organism>
<name>A0A1B8B000_FUSPO</name>
<reference evidence="4 5" key="1">
    <citation type="submission" date="2016-06" db="EMBL/GenBank/DDBJ databases">
        <title>Living apart together: crosstalk between the core and supernumerary genomes in a fungal plant pathogen.</title>
        <authorList>
            <person name="Vanheule A."/>
            <person name="Audenaert K."/>
            <person name="Warris S."/>
            <person name="Van De Geest H."/>
            <person name="Schijlen E."/>
            <person name="Hofte M."/>
            <person name="De Saeger S."/>
            <person name="Haesaert G."/>
            <person name="Waalwijk C."/>
            <person name="Van Der Lee T."/>
        </authorList>
    </citation>
    <scope>NUCLEOTIDE SEQUENCE [LARGE SCALE GENOMIC DNA]</scope>
    <source>
        <strain evidence="4 5">2516</strain>
    </source>
</reference>
<evidence type="ECO:0000313" key="4">
    <source>
        <dbReference type="EMBL" id="OBS26070.1"/>
    </source>
</evidence>
<dbReference type="STRING" id="36050.A0A1B8B000"/>
<feature type="compositionally biased region" description="Low complexity" evidence="1">
    <location>
        <begin position="327"/>
        <end position="340"/>
    </location>
</feature>
<evidence type="ECO:0000313" key="5">
    <source>
        <dbReference type="Proteomes" id="UP000091967"/>
    </source>
</evidence>
<dbReference type="Proteomes" id="UP000091967">
    <property type="component" value="Unassembled WGS sequence"/>
</dbReference>
<dbReference type="InterPro" id="IPR057230">
    <property type="entry name" value="DUF7908"/>
</dbReference>
<accession>A0A1B8B000</accession>
<dbReference type="EMBL" id="LYXU01000001">
    <property type="protein sequence ID" value="OBS26070.1"/>
    <property type="molecule type" value="Genomic_DNA"/>
</dbReference>
<feature type="region of interest" description="Disordered" evidence="1">
    <location>
        <begin position="48"/>
        <end position="70"/>
    </location>
</feature>
<dbReference type="AlphaFoldDB" id="A0A1B8B000"/>
<feature type="compositionally biased region" description="Low complexity" evidence="1">
    <location>
        <begin position="496"/>
        <end position="514"/>
    </location>
</feature>
<evidence type="ECO:0000259" key="3">
    <source>
        <dbReference type="Pfam" id="PF25485"/>
    </source>
</evidence>
<keyword evidence="2" id="KW-0732">Signal</keyword>
<comment type="caution">
    <text evidence="4">The sequence shown here is derived from an EMBL/GenBank/DDBJ whole genome shotgun (WGS) entry which is preliminary data.</text>
</comment>